<evidence type="ECO:0000313" key="4">
    <source>
        <dbReference type="EMBL" id="OII76873.1"/>
    </source>
</evidence>
<dbReference type="SUPFAM" id="SSF50998">
    <property type="entry name" value="Quinoprotein alcohol dehydrogenase-like"/>
    <property type="match status" value="1"/>
</dbReference>
<dbReference type="PRINTS" id="PR00320">
    <property type="entry name" value="GPROTEINBRPT"/>
</dbReference>
<dbReference type="VEuPathDB" id="CryptoDB:cand_022160"/>
<dbReference type="PANTHER" id="PTHR19853:SF0">
    <property type="entry name" value="WD REPEAT-CONTAINING PROTEIN 3"/>
    <property type="match status" value="1"/>
</dbReference>
<dbReference type="EMBL" id="LRBS01000048">
    <property type="protein sequence ID" value="OII76873.1"/>
    <property type="molecule type" value="Genomic_DNA"/>
</dbReference>
<feature type="repeat" description="WD" evidence="3">
    <location>
        <begin position="694"/>
        <end position="735"/>
    </location>
</feature>
<dbReference type="InterPro" id="IPR020472">
    <property type="entry name" value="WD40_PAC1"/>
</dbReference>
<dbReference type="Gene3D" id="2.130.10.10">
    <property type="entry name" value="YVTN repeat-like/Quinoprotein amine dehydrogenase"/>
    <property type="match status" value="5"/>
</dbReference>
<feature type="repeat" description="WD" evidence="3">
    <location>
        <begin position="119"/>
        <end position="160"/>
    </location>
</feature>
<gene>
    <name evidence="4" type="ORF">cand_022160</name>
</gene>
<dbReference type="InterPro" id="IPR011047">
    <property type="entry name" value="Quinoprotein_ADH-like_sf"/>
</dbReference>
<sequence>MVKSYLRYLPEASYGILCSPNYSNGALLLSTDLNNPRKYGITISGEIILILDLEKGIIYKKLKLDIGDNIYSVEGISSTIHYVTSLCRHPTKSDIIAAGYSDGSVRIWNIEQGDIIHTFHGHKKSISVLRFCKIGHYLATGSYDTDIIIWDILSGTGLHRYIGHINEITDIQFLHKIKLWDSCEENNNIVKLEETPHILISSSKDGTVKLWDITGEFCLQTLTQHKGEINSILVHPLCNRIIVAGTSQNITLYRLNSNVTGIPKEKLLPNDRVTKVDNNKDSDDMNNTSIFAEYHGSIPRITTGNNTKITKLAAKWFNYVENSLNLTDDYSGLIFAFSSKNSIETFGYLGYSRITQRINKFLKRKSKKDPDLGKLDDINNNELLFGNYEILTFPKMLLLPEEEIIGTRLISIDYQSWNNSFLTCLANNTIKYIQIEESVINNWRSKLDKSKGNDNEYEDIEDSNICCNILRRIEIEGHRGIPRALEISSDDKFIVSFGDDSIKVWNMATFSCVRSIIAESPVCGFIVPGNEYTISGTKSASIQLHSLLNCSLEQSLDNAHEGSIQAIALHPNKVTFTSVGQDKKLNIYNLKMKDSGIKGQYLLSFKLQNSIPLIDEGLTISYTPDSRYLIVSLLDNTLQVLYTDTYKQFLVLYGHKLPVPCMDVSSDSTILVTGSADKTIKIWGLDFGNIQRSFFAHEECITQVKFIYDTHYVVSTARDGSLKIWDIDTGNLITILHKKSTYGLVPIVSLALSFDGDRIICGNLDRSMRIWRRSERQLFLQEEREKDMEEQFQQEILRDDILNEISNPAVFMMRPTRKTIESIQSTEKLMEIIDIAYNYYVDLCKWIKAEKEANEDSFKEVHITPPKCPLEIKDKNLYEYVYKSIQCISSNYLTEVIWSLPLLYAEKLLILIEQVLKSIYDQYISYGMNNSVVKLKSENSKDIENIEQEFLCINIEPLVRVVLYLVQTHFVHWISLMNSITPQIALEGEDYNYGNWSNVNDPRLIRTLNYNIRAVLSNLNKYLHILIHHQINVASLNNSVLKILEKESLNGKISDLITESNSKRKCIPKNKPSKRNKT</sequence>
<name>A0A1J4MRJ3_9CRYT</name>
<dbReference type="InterPro" id="IPR019775">
    <property type="entry name" value="WD40_repeat_CS"/>
</dbReference>
<dbReference type="PROSITE" id="PS50082">
    <property type="entry name" value="WD_REPEATS_2"/>
    <property type="match status" value="6"/>
</dbReference>
<evidence type="ECO:0000256" key="2">
    <source>
        <dbReference type="ARBA" id="ARBA00022737"/>
    </source>
</evidence>
<dbReference type="CDD" id="cd00200">
    <property type="entry name" value="WD40"/>
    <property type="match status" value="1"/>
</dbReference>
<organism evidence="4 5">
    <name type="scientific">Cryptosporidium andersoni</name>
    <dbReference type="NCBI Taxonomy" id="117008"/>
    <lineage>
        <taxon>Eukaryota</taxon>
        <taxon>Sar</taxon>
        <taxon>Alveolata</taxon>
        <taxon>Apicomplexa</taxon>
        <taxon>Conoidasida</taxon>
        <taxon>Coccidia</taxon>
        <taxon>Eucoccidiorida</taxon>
        <taxon>Eimeriorina</taxon>
        <taxon>Cryptosporidiidae</taxon>
        <taxon>Cryptosporidium</taxon>
    </lineage>
</organism>
<feature type="repeat" description="WD" evidence="3">
    <location>
        <begin position="475"/>
        <end position="515"/>
    </location>
</feature>
<evidence type="ECO:0008006" key="6">
    <source>
        <dbReference type="Google" id="ProtNLM"/>
    </source>
</evidence>
<accession>A0A1J4MRJ3</accession>
<evidence type="ECO:0000313" key="5">
    <source>
        <dbReference type="Proteomes" id="UP000186804"/>
    </source>
</evidence>
<dbReference type="Pfam" id="PF25172">
    <property type="entry name" value="Beta-prop_WDR3_2nd"/>
    <property type="match status" value="1"/>
</dbReference>
<feature type="repeat" description="WD" evidence="3">
    <location>
        <begin position="190"/>
        <end position="221"/>
    </location>
</feature>
<evidence type="ECO:0000256" key="3">
    <source>
        <dbReference type="PROSITE-ProRule" id="PRU00221"/>
    </source>
</evidence>
<proteinExistence type="predicted"/>
<dbReference type="PROSITE" id="PS50294">
    <property type="entry name" value="WD_REPEATS_REGION"/>
    <property type="match status" value="3"/>
</dbReference>
<dbReference type="InterPro" id="IPR001680">
    <property type="entry name" value="WD40_rpt"/>
</dbReference>
<feature type="repeat" description="WD" evidence="3">
    <location>
        <begin position="652"/>
        <end position="693"/>
    </location>
</feature>
<protein>
    <recommendedName>
        <fullName evidence="6">WD domain-containing protein</fullName>
    </recommendedName>
</protein>
<reference evidence="4 5" key="1">
    <citation type="submission" date="2016-10" db="EMBL/GenBank/DDBJ databases">
        <title>Reductive evolution of mitochondrial metabolism and differential evolution of invasion-related proteins in Cryptosporidium.</title>
        <authorList>
            <person name="Liu S."/>
            <person name="Roellig D.M."/>
            <person name="Guo Y."/>
            <person name="Li N."/>
            <person name="Frace M.A."/>
            <person name="Tang K."/>
            <person name="Zhang L."/>
            <person name="Feng Y."/>
            <person name="Xiao L."/>
        </authorList>
    </citation>
    <scope>NUCLEOTIDE SEQUENCE [LARGE SCALE GENOMIC DNA]</scope>
    <source>
        <strain evidence="4">30847</strain>
    </source>
</reference>
<dbReference type="GO" id="GO:0030490">
    <property type="term" value="P:maturation of SSU-rRNA"/>
    <property type="evidence" value="ECO:0007669"/>
    <property type="project" value="TreeGrafter"/>
</dbReference>
<dbReference type="InterPro" id="IPR051570">
    <property type="entry name" value="TBC1_cilium_biogenesis"/>
</dbReference>
<dbReference type="SUPFAM" id="SSF117289">
    <property type="entry name" value="Nucleoporin domain"/>
    <property type="match status" value="1"/>
</dbReference>
<dbReference type="SMART" id="SM00320">
    <property type="entry name" value="WD40"/>
    <property type="match status" value="11"/>
</dbReference>
<evidence type="ECO:0000256" key="1">
    <source>
        <dbReference type="ARBA" id="ARBA00022574"/>
    </source>
</evidence>
<dbReference type="Pfam" id="PF25173">
    <property type="entry name" value="Beta-prop_WDR3_1st"/>
    <property type="match status" value="1"/>
</dbReference>
<dbReference type="GO" id="GO:0030515">
    <property type="term" value="F:snoRNA binding"/>
    <property type="evidence" value="ECO:0007669"/>
    <property type="project" value="TreeGrafter"/>
</dbReference>
<dbReference type="GO" id="GO:0032040">
    <property type="term" value="C:small-subunit processome"/>
    <property type="evidence" value="ECO:0007669"/>
    <property type="project" value="TreeGrafter"/>
</dbReference>
<dbReference type="OrthoDB" id="338608at2759"/>
<keyword evidence="2" id="KW-0677">Repeat</keyword>
<dbReference type="RefSeq" id="XP_067068719.1">
    <property type="nucleotide sequence ID" value="XM_067212446.1"/>
</dbReference>
<feature type="repeat" description="WD" evidence="3">
    <location>
        <begin position="76"/>
        <end position="118"/>
    </location>
</feature>
<keyword evidence="1 3" id="KW-0853">WD repeat</keyword>
<comment type="caution">
    <text evidence="4">The sequence shown here is derived from an EMBL/GenBank/DDBJ whole genome shotgun (WGS) entry which is preliminary data.</text>
</comment>
<dbReference type="GO" id="GO:0034388">
    <property type="term" value="C:Pwp2p-containing subcomplex of 90S preribosome"/>
    <property type="evidence" value="ECO:0007669"/>
    <property type="project" value="TreeGrafter"/>
</dbReference>
<dbReference type="GeneID" id="92366400"/>
<dbReference type="InterPro" id="IPR015943">
    <property type="entry name" value="WD40/YVTN_repeat-like_dom_sf"/>
</dbReference>
<dbReference type="AlphaFoldDB" id="A0A1J4MRJ3"/>
<dbReference type="PROSITE" id="PS00678">
    <property type="entry name" value="WD_REPEATS_1"/>
    <property type="match status" value="4"/>
</dbReference>
<dbReference type="Proteomes" id="UP000186804">
    <property type="component" value="Unassembled WGS sequence"/>
</dbReference>
<dbReference type="PANTHER" id="PTHR19853">
    <property type="entry name" value="WD REPEAT CONTAINING PROTEIN 3 WDR3"/>
    <property type="match status" value="1"/>
</dbReference>
<keyword evidence="5" id="KW-1185">Reference proteome</keyword>